<evidence type="ECO:0000259" key="3">
    <source>
        <dbReference type="Pfam" id="PF24758"/>
    </source>
</evidence>
<dbReference type="STRING" id="4565.A0A3B6RJJ3"/>
<dbReference type="OrthoDB" id="649238at2759"/>
<dbReference type="Pfam" id="PF08387">
    <property type="entry name" value="FBD"/>
    <property type="match status" value="1"/>
</dbReference>
<dbReference type="PANTHER" id="PTHR32141:SF176">
    <property type="entry name" value="FBD DOMAIN-CONTAINING PROTEIN"/>
    <property type="match status" value="1"/>
</dbReference>
<dbReference type="InterPro" id="IPR006566">
    <property type="entry name" value="FBD"/>
</dbReference>
<dbReference type="InterPro" id="IPR001810">
    <property type="entry name" value="F-box_dom"/>
</dbReference>
<feature type="domain" description="FBD" evidence="2">
    <location>
        <begin position="357"/>
        <end position="396"/>
    </location>
</feature>
<dbReference type="InterPro" id="IPR055302">
    <property type="entry name" value="F-box_dom-containing"/>
</dbReference>
<dbReference type="KEGG" id="taes:123153480"/>
<dbReference type="Gramene" id="TraesRN7A0100908200.2">
    <property type="protein sequence ID" value="TraesRN7A0100908200.2"/>
    <property type="gene ID" value="TraesRN7A0100908200"/>
</dbReference>
<reference evidence="4" key="1">
    <citation type="submission" date="2018-08" db="EMBL/GenBank/DDBJ databases">
        <authorList>
            <person name="Rossello M."/>
        </authorList>
    </citation>
    <scope>NUCLEOTIDE SEQUENCE [LARGE SCALE GENOMIC DNA]</scope>
    <source>
        <strain evidence="4">cv. Chinese Spring</strain>
    </source>
</reference>
<dbReference type="Gene3D" id="3.80.10.10">
    <property type="entry name" value="Ribonuclease Inhibitor"/>
    <property type="match status" value="1"/>
</dbReference>
<dbReference type="GeneID" id="123153480"/>
<organism evidence="4">
    <name type="scientific">Triticum aestivum</name>
    <name type="common">Wheat</name>
    <dbReference type="NCBI Taxonomy" id="4565"/>
    <lineage>
        <taxon>Eukaryota</taxon>
        <taxon>Viridiplantae</taxon>
        <taxon>Streptophyta</taxon>
        <taxon>Embryophyta</taxon>
        <taxon>Tracheophyta</taxon>
        <taxon>Spermatophyta</taxon>
        <taxon>Magnoliopsida</taxon>
        <taxon>Liliopsida</taxon>
        <taxon>Poales</taxon>
        <taxon>Poaceae</taxon>
        <taxon>BOP clade</taxon>
        <taxon>Pooideae</taxon>
        <taxon>Triticodae</taxon>
        <taxon>Triticeae</taxon>
        <taxon>Triticinae</taxon>
        <taxon>Triticum</taxon>
    </lineage>
</organism>
<dbReference type="Pfam" id="PF24758">
    <property type="entry name" value="LRR_At5g56370"/>
    <property type="match status" value="1"/>
</dbReference>
<dbReference type="InterPro" id="IPR055411">
    <property type="entry name" value="LRR_FXL15/At3g58940/PEG3-like"/>
</dbReference>
<dbReference type="InterPro" id="IPR036047">
    <property type="entry name" value="F-box-like_dom_sf"/>
</dbReference>
<evidence type="ECO:0000259" key="1">
    <source>
        <dbReference type="Pfam" id="PF00646"/>
    </source>
</evidence>
<dbReference type="AlphaFoldDB" id="A0A3B6RJJ3"/>
<dbReference type="Gramene" id="TraesCS7A03G0923300.2">
    <property type="protein sequence ID" value="TraesCS7A03G0923300.2.CDS"/>
    <property type="gene ID" value="TraesCS7A03G0923300"/>
</dbReference>
<dbReference type="OMA" id="NCEWPTA"/>
<name>A0A3B6RJJ3_WHEAT</name>
<dbReference type="Gramene" id="TraesSYM7A03G03918850.2">
    <property type="protein sequence ID" value="TraesSYM7A03G03918850.2"/>
    <property type="gene ID" value="TraesSYM7A03G03918850"/>
</dbReference>
<dbReference type="SUPFAM" id="SSF52047">
    <property type="entry name" value="RNI-like"/>
    <property type="match status" value="1"/>
</dbReference>
<keyword evidence="5" id="KW-1185">Reference proteome</keyword>
<dbReference type="SUPFAM" id="SSF81383">
    <property type="entry name" value="F-box domain"/>
    <property type="match status" value="1"/>
</dbReference>
<dbReference type="Proteomes" id="UP000019116">
    <property type="component" value="Chromosome 7A"/>
</dbReference>
<evidence type="ECO:0000313" key="5">
    <source>
        <dbReference type="Proteomes" id="UP000019116"/>
    </source>
</evidence>
<evidence type="ECO:0000313" key="4">
    <source>
        <dbReference type="EnsemblPlants" id="TraesCS7A02G380000.2"/>
    </source>
</evidence>
<dbReference type="PANTHER" id="PTHR32141">
    <property type="match status" value="1"/>
</dbReference>
<dbReference type="Gramene" id="TraesNOR7A03G04008980.2">
    <property type="protein sequence ID" value="TraesNOR7A03G04008980.2"/>
    <property type="gene ID" value="TraesNOR7A03G04008980"/>
</dbReference>
<dbReference type="InterPro" id="IPR032675">
    <property type="entry name" value="LRR_dom_sf"/>
</dbReference>
<dbReference type="Gramene" id="TraesPARA_EIv1.0_2317870.2">
    <property type="protein sequence ID" value="TraesPARA_EIv1.0_2317870.2.CDS"/>
    <property type="gene ID" value="TraesPARA_EIv1.0_2317870"/>
</dbReference>
<feature type="domain" description="F-box/LRR-repeat protein 15/At3g58940/PEG3-like LRR" evidence="3">
    <location>
        <begin position="105"/>
        <end position="330"/>
    </location>
</feature>
<proteinExistence type="predicted"/>
<dbReference type="EnsemblPlants" id="TraesCS7A02G380000.2">
    <property type="protein sequence ID" value="TraesCS7A02G380000.2"/>
    <property type="gene ID" value="TraesCS7A02G380000"/>
</dbReference>
<dbReference type="Gramene" id="TraesCS7A02G380000.2">
    <property type="protein sequence ID" value="TraesCS7A02G380000.2"/>
    <property type="gene ID" value="TraesCS7A02G380000"/>
</dbReference>
<feature type="domain" description="F-box" evidence="1">
    <location>
        <begin position="19"/>
        <end position="58"/>
    </location>
</feature>
<dbReference type="Pfam" id="PF00646">
    <property type="entry name" value="F-box"/>
    <property type="match status" value="1"/>
</dbReference>
<evidence type="ECO:0000259" key="2">
    <source>
        <dbReference type="Pfam" id="PF08387"/>
    </source>
</evidence>
<sequence>MGDDAASHPARRYNGEDRFSALPNDLLGDIINRLPFTDAARTAAFASQWRQIWRSTPLVLRDADAHLSEATRVATVARALADHSGPFHNVSLFSCTASSLDLELPEWPRLLATKSIENLSFLNKQTQPQTTLSPLPADILCCGSLQSLSLALWKIPDDLPLAANAFPNLRKLGLVRNDTSNQYIHRLLAAYLDLEYLGLVLDGKPERVHVCSQSLRCLLLGLSKVEEFTVVDAPLLERIIFFKPPYGGTDCVRFWIASAPKLRVIGYLDPRIHKLQIGDNIIKPNTMASPGTVVPSVEILAVKVNFGVFWEVKMLASFLRCFPNVGTLHIEQSVPHDPSVAAHEPTGEHHARFWQVASPVESLRLHVRSLFIHKFQGNQNEFAFLKYVALNARELRALLVVSPDKKIALALAEEVNEMAKKLDCPPFQPWTARGLLESPRVCNVLISPKVPFLGVHDPFRW</sequence>
<gene>
    <name evidence="4" type="primary">LOC123153480</name>
</gene>
<dbReference type="RefSeq" id="XP_044428521.1">
    <property type="nucleotide sequence ID" value="XM_044572586.1"/>
</dbReference>
<accession>A0A3B6RJJ3</accession>
<reference evidence="4" key="2">
    <citation type="submission" date="2018-10" db="UniProtKB">
        <authorList>
            <consortium name="EnsemblPlants"/>
        </authorList>
    </citation>
    <scope>IDENTIFICATION</scope>
</reference>
<protein>
    <submittedName>
        <fullName evidence="4">Uncharacterized protein</fullName>
    </submittedName>
</protein>